<feature type="region of interest" description="Disordered" evidence="7">
    <location>
        <begin position="1"/>
        <end position="21"/>
    </location>
</feature>
<dbReference type="Proteomes" id="UP000016923">
    <property type="component" value="Unassembled WGS sequence"/>
</dbReference>
<evidence type="ECO:0000313" key="9">
    <source>
        <dbReference type="EMBL" id="EPE05334.1"/>
    </source>
</evidence>
<protein>
    <submittedName>
        <fullName evidence="9">C6 zinc finger domain containing protein</fullName>
    </submittedName>
</protein>
<dbReference type="SMART" id="SM00066">
    <property type="entry name" value="GAL4"/>
    <property type="match status" value="1"/>
</dbReference>
<gene>
    <name evidence="9" type="ORF">F503_02073</name>
</gene>
<evidence type="ECO:0000256" key="7">
    <source>
        <dbReference type="SAM" id="MobiDB-lite"/>
    </source>
</evidence>
<reference evidence="9 10" key="1">
    <citation type="journal article" date="2013" name="BMC Genomics">
        <title>The genome and transcriptome of the pine saprophyte Ophiostoma piceae, and a comparison with the bark beetle-associated pine pathogen Grosmannia clavigera.</title>
        <authorList>
            <person name="Haridas S."/>
            <person name="Wang Y."/>
            <person name="Lim L."/>
            <person name="Massoumi Alamouti S."/>
            <person name="Jackman S."/>
            <person name="Docking R."/>
            <person name="Robertson G."/>
            <person name="Birol I."/>
            <person name="Bohlmann J."/>
            <person name="Breuil C."/>
        </authorList>
    </citation>
    <scope>NUCLEOTIDE SEQUENCE [LARGE SCALE GENOMIC DNA]</scope>
    <source>
        <strain evidence="9 10">UAMH 11346</strain>
    </source>
</reference>
<feature type="region of interest" description="Disordered" evidence="7">
    <location>
        <begin position="340"/>
        <end position="365"/>
    </location>
</feature>
<dbReference type="GO" id="GO:0008270">
    <property type="term" value="F:zinc ion binding"/>
    <property type="evidence" value="ECO:0007669"/>
    <property type="project" value="InterPro"/>
</dbReference>
<dbReference type="PANTHER" id="PTHR37534:SF11">
    <property type="entry name" value="ZN(II)2CYS6 TRANSCRIPTION FACTOR (EUROFUNG)"/>
    <property type="match status" value="1"/>
</dbReference>
<organism evidence="9 10">
    <name type="scientific">Ophiostoma piceae (strain UAMH 11346)</name>
    <name type="common">Sap stain fungus</name>
    <dbReference type="NCBI Taxonomy" id="1262450"/>
    <lineage>
        <taxon>Eukaryota</taxon>
        <taxon>Fungi</taxon>
        <taxon>Dikarya</taxon>
        <taxon>Ascomycota</taxon>
        <taxon>Pezizomycotina</taxon>
        <taxon>Sordariomycetes</taxon>
        <taxon>Sordariomycetidae</taxon>
        <taxon>Ophiostomatales</taxon>
        <taxon>Ophiostomataceae</taxon>
        <taxon>Ophiostoma</taxon>
    </lineage>
</organism>
<keyword evidence="5" id="KW-0804">Transcription</keyword>
<dbReference type="CDD" id="cd00067">
    <property type="entry name" value="GAL4"/>
    <property type="match status" value="1"/>
</dbReference>
<sequence length="664" mass="73450">MVPPKTPKVSRRAGLPPRSKAGCLTCKAKHLKCDETRPSCLRCSEKGLQCGGYWQGVRWSFKHQPDLASQSAQSQPQIQLQPQPQTQLQPQLQSRPLQRAQQRPHQRPHQRPQSPPQQQESTQLTSPKHKENASYSSSSSITSPRPSAGLVDQSSAFIMNWFENVCPAWSGFDSSANPIRNMAAGMWSTSITVSSSLESMSAAFMASRNPSMRQPALHLMKRATDYIQMELQIVKSQPMLNQIHTGLLFSLFGLGTTICWVHPRGLGLPFFNEARILLSRLNRQGVANGNPNETIQLEFFNKCMTYCNMLLAVVYDDDNNDYHTITGGEDAMMGFNPWSADEPNPNLGNESTNADEQPHPWTGVSSQTTHLFTETVRLCRRCRRRSMQNSANSNMDGLNIMQSAVSIPVEELQAERLEEQLLGMEIPLDSGLGETGDNATPLSHLALVAEAYRLASLLLLYQTFPSLGFLRLPGRSLPFDNKTMVWQEWIIPLTLHLIKILKRIPPTSGSRVIQPLLYISASTGLYMPKLHPPQLPMLDLSQGPQTTVYQASGGIGAGLGLDDDNLSSYINHLMDDRGGNVSASPPSPVSGGEYSDTAGEVLRARQFVMDRLTTLESSLPPTPVMVAKELVAAIWRAYDNSTPGSELVHWIDVMESTGLRSMFG</sequence>
<evidence type="ECO:0000256" key="3">
    <source>
        <dbReference type="ARBA" id="ARBA00023015"/>
    </source>
</evidence>
<dbReference type="GO" id="GO:0045944">
    <property type="term" value="P:positive regulation of transcription by RNA polymerase II"/>
    <property type="evidence" value="ECO:0007669"/>
    <property type="project" value="TreeGrafter"/>
</dbReference>
<evidence type="ECO:0000256" key="2">
    <source>
        <dbReference type="ARBA" id="ARBA00022833"/>
    </source>
</evidence>
<dbReference type="GO" id="GO:0000976">
    <property type="term" value="F:transcription cis-regulatory region binding"/>
    <property type="evidence" value="ECO:0007669"/>
    <property type="project" value="TreeGrafter"/>
</dbReference>
<dbReference type="OrthoDB" id="4835445at2759"/>
<dbReference type="HOGENOM" id="CLU_014597_1_0_1"/>
<proteinExistence type="predicted"/>
<dbReference type="SUPFAM" id="SSF57701">
    <property type="entry name" value="Zn2/Cys6 DNA-binding domain"/>
    <property type="match status" value="1"/>
</dbReference>
<accession>S3BVR8</accession>
<dbReference type="GO" id="GO:0005634">
    <property type="term" value="C:nucleus"/>
    <property type="evidence" value="ECO:0007669"/>
    <property type="project" value="UniProtKB-SubCell"/>
</dbReference>
<dbReference type="PROSITE" id="PS00463">
    <property type="entry name" value="ZN2_CY6_FUNGAL_1"/>
    <property type="match status" value="1"/>
</dbReference>
<evidence type="ECO:0000256" key="1">
    <source>
        <dbReference type="ARBA" id="ARBA00004123"/>
    </source>
</evidence>
<dbReference type="STRING" id="1262450.S3BVR8"/>
<dbReference type="EMBL" id="KE148156">
    <property type="protein sequence ID" value="EPE05334.1"/>
    <property type="molecule type" value="Genomic_DNA"/>
</dbReference>
<feature type="region of interest" description="Disordered" evidence="7">
    <location>
        <begin position="65"/>
        <end position="148"/>
    </location>
</feature>
<dbReference type="eggNOG" id="ENOG502R1US">
    <property type="taxonomic scope" value="Eukaryota"/>
</dbReference>
<dbReference type="Pfam" id="PF11951">
    <property type="entry name" value="Fungal_trans_2"/>
    <property type="match status" value="1"/>
</dbReference>
<evidence type="ECO:0000259" key="8">
    <source>
        <dbReference type="PROSITE" id="PS50048"/>
    </source>
</evidence>
<evidence type="ECO:0000256" key="6">
    <source>
        <dbReference type="ARBA" id="ARBA00023242"/>
    </source>
</evidence>
<dbReference type="Pfam" id="PF00172">
    <property type="entry name" value="Zn_clus"/>
    <property type="match status" value="1"/>
</dbReference>
<dbReference type="PANTHER" id="PTHR37534">
    <property type="entry name" value="TRANSCRIPTIONAL ACTIVATOR PROTEIN UGA3"/>
    <property type="match status" value="1"/>
</dbReference>
<dbReference type="VEuPathDB" id="FungiDB:F503_02073"/>
<keyword evidence="3" id="KW-0805">Transcription regulation</keyword>
<evidence type="ECO:0000256" key="4">
    <source>
        <dbReference type="ARBA" id="ARBA00023125"/>
    </source>
</evidence>
<dbReference type="AlphaFoldDB" id="S3BVR8"/>
<comment type="subcellular location">
    <subcellularLocation>
        <location evidence="1">Nucleus</location>
    </subcellularLocation>
</comment>
<keyword evidence="4" id="KW-0238">DNA-binding</keyword>
<dbReference type="OMA" id="TIWRAYD"/>
<dbReference type="InterPro" id="IPR001138">
    <property type="entry name" value="Zn2Cys6_DnaBD"/>
</dbReference>
<evidence type="ECO:0000256" key="5">
    <source>
        <dbReference type="ARBA" id="ARBA00023163"/>
    </source>
</evidence>
<keyword evidence="2" id="KW-0862">Zinc</keyword>
<keyword evidence="6" id="KW-0539">Nucleus</keyword>
<dbReference type="PROSITE" id="PS50048">
    <property type="entry name" value="ZN2_CY6_FUNGAL_2"/>
    <property type="match status" value="1"/>
</dbReference>
<dbReference type="InterPro" id="IPR036864">
    <property type="entry name" value="Zn2-C6_fun-type_DNA-bd_sf"/>
</dbReference>
<feature type="compositionally biased region" description="Polar residues" evidence="7">
    <location>
        <begin position="346"/>
        <end position="355"/>
    </location>
</feature>
<keyword evidence="10" id="KW-1185">Reference proteome</keyword>
<name>S3BVR8_OPHP1</name>
<feature type="domain" description="Zn(2)-C6 fungal-type" evidence="8">
    <location>
        <begin position="22"/>
        <end position="50"/>
    </location>
</feature>
<evidence type="ECO:0000313" key="10">
    <source>
        <dbReference type="Proteomes" id="UP000016923"/>
    </source>
</evidence>
<dbReference type="InterPro" id="IPR021858">
    <property type="entry name" value="Fun_TF"/>
</dbReference>
<dbReference type="GO" id="GO:0000981">
    <property type="term" value="F:DNA-binding transcription factor activity, RNA polymerase II-specific"/>
    <property type="evidence" value="ECO:0007669"/>
    <property type="project" value="InterPro"/>
</dbReference>
<dbReference type="Gene3D" id="4.10.240.10">
    <property type="entry name" value="Zn(2)-C6 fungal-type DNA-binding domain"/>
    <property type="match status" value="1"/>
</dbReference>
<feature type="compositionally biased region" description="Low complexity" evidence="7">
    <location>
        <begin position="134"/>
        <end position="147"/>
    </location>
</feature>
<feature type="compositionally biased region" description="Low complexity" evidence="7">
    <location>
        <begin position="66"/>
        <end position="101"/>
    </location>
</feature>